<dbReference type="GO" id="GO:0008270">
    <property type="term" value="F:zinc ion binding"/>
    <property type="evidence" value="ECO:0007669"/>
    <property type="project" value="UniProtKB-UniRule"/>
</dbReference>
<comment type="caution">
    <text evidence="8">The sequence shown here is derived from an EMBL/GenBank/DDBJ whole genome shotgun (WGS) entry which is preliminary data.</text>
</comment>
<evidence type="ECO:0000313" key="8">
    <source>
        <dbReference type="EMBL" id="NMM49011.1"/>
    </source>
</evidence>
<evidence type="ECO:0000256" key="3">
    <source>
        <dbReference type="ARBA" id="ARBA00022723"/>
    </source>
</evidence>
<comment type="similarity">
    <text evidence="6">Belongs to the inorganic carbon transporter (TC 9.A.2) DabA family.</text>
</comment>
<keyword evidence="3 6" id="KW-0479">Metal-binding</keyword>
<comment type="cofactor">
    <cofactor evidence="6">
        <name>Zn(2+)</name>
        <dbReference type="ChEBI" id="CHEBI:29105"/>
    </cofactor>
</comment>
<gene>
    <name evidence="6" type="primary">dabA</name>
    <name evidence="8" type="ORF">HH304_11420</name>
</gene>
<keyword evidence="7" id="KW-0175">Coiled coil</keyword>
<keyword evidence="5 6" id="KW-0472">Membrane</keyword>
<evidence type="ECO:0000256" key="2">
    <source>
        <dbReference type="ARBA" id="ARBA00022475"/>
    </source>
</evidence>
<feature type="binding site" evidence="6">
    <location>
        <position position="329"/>
    </location>
    <ligand>
        <name>Zn(2+)</name>
        <dbReference type="ChEBI" id="CHEBI:29105"/>
    </ligand>
</feature>
<name>A0A848J039_9BACT</name>
<feature type="binding site" evidence="6">
    <location>
        <position position="517"/>
    </location>
    <ligand>
        <name>Zn(2+)</name>
        <dbReference type="ChEBI" id="CHEBI:29105"/>
    </ligand>
</feature>
<dbReference type="RefSeq" id="WP_169681522.1">
    <property type="nucleotide sequence ID" value="NZ_JABBNU010000006.1"/>
</dbReference>
<dbReference type="PANTHER" id="PTHR38344">
    <property type="entry name" value="UPF0753 PROTEIN AQ_863"/>
    <property type="match status" value="1"/>
</dbReference>
<evidence type="ECO:0000256" key="5">
    <source>
        <dbReference type="ARBA" id="ARBA00023136"/>
    </source>
</evidence>
<dbReference type="HAMAP" id="MF_01871">
    <property type="entry name" value="DabA"/>
    <property type="match status" value="1"/>
</dbReference>
<dbReference type="AlphaFoldDB" id="A0A848J039"/>
<feature type="coiled-coil region" evidence="7">
    <location>
        <begin position="64"/>
        <end position="103"/>
    </location>
</feature>
<protein>
    <recommendedName>
        <fullName evidence="6">Probable inorganic carbon transporter subunit DabA</fullName>
    </recommendedName>
</protein>
<keyword evidence="2 6" id="KW-1003">Cell membrane</keyword>
<comment type="subunit">
    <text evidence="6">Forms a complex with DabB.</text>
</comment>
<dbReference type="PANTHER" id="PTHR38344:SF1">
    <property type="entry name" value="INORGANIC CARBON TRANSPORTER SUBUNIT DABA-RELATED"/>
    <property type="match status" value="1"/>
</dbReference>
<sequence length="820" mass="92492">MMYSKTLEGLINKACKRIAPAWPLDNSVAVNPYVGLSDLSFDKAAKVLNDRGNIQMYMPITFYLAQYQNNNISEDALKKALEKKNINTTVKEFINSVQKLEEREKTNPTLKILSDMAKDQYNIDLPKILIEFTSSWISTYFKNPESSKNGSEEMFTNWKKNAQVDLLPEIMGFKGFRNAVKSLPEDIETSIQEGLRMIAIPEEYTEAYLHTLLLKLIGWSSYCSGVDWQNNLYGGDTNFLKAFLATLVSWEAAILKSFDKIESSWKKHLNNLNLSDYENDNSKIFNAKSILQDAYDFALEEQLVSKFKLHSETKENHTFQRPKAQMVFCIDVRSEVYRRNLEAVNDQIETVGFAGFFGFPIKYSPINHRNGRNQCPVLIPSGPTVRETTVNSDDLAKEKKSRQISGKFEEAWTKFKSGPVSSFSFVSPLGIYYLPKLISDSFGWTKPIESPKQKEFGSILSGQGKLDISGIPFNDRVTMAKSALTAMGITRHFAPFVLITGHGSTSVNNPHASGLDCGACGGNSGEINALTAQLILNDPAIRSALKEYDINIPDDTYFLACLHNTTTDEITIIDDSVIPESHQNELKSIKSSLSQASKNARLNRSTRLGINKKQVDEKIKQRANDWSQVRPEWGLAGCSSFIIAPRMRTKGMDLNGRAFLHSYDWQTDHQFKVLETIMTAPMVVTNWINLQYYASTVDNKRMGAGNKTLHNVTGGLGVLEGAKGDLRIGLPLQSIHDGNNYQHLPQRLNVIIEAPKEAITEILKKHDNIRELFDNEWMTLQILDQNGILSHRYTGNLTWSSYKENKAVKINKTEYLVEPI</sequence>
<organism evidence="8 9">
    <name type="scientific">Marinigracilibium pacificum</name>
    <dbReference type="NCBI Taxonomy" id="2729599"/>
    <lineage>
        <taxon>Bacteria</taxon>
        <taxon>Pseudomonadati</taxon>
        <taxon>Bacteroidota</taxon>
        <taxon>Cytophagia</taxon>
        <taxon>Cytophagales</taxon>
        <taxon>Flammeovirgaceae</taxon>
        <taxon>Marinigracilibium</taxon>
    </lineage>
</organism>
<proteinExistence type="inferred from homology"/>
<keyword evidence="9" id="KW-1185">Reference proteome</keyword>
<keyword evidence="1 6" id="KW-0813">Transport</keyword>
<evidence type="ECO:0000256" key="4">
    <source>
        <dbReference type="ARBA" id="ARBA00022833"/>
    </source>
</evidence>
<feature type="binding site" evidence="6">
    <location>
        <position position="502"/>
    </location>
    <ligand>
        <name>Zn(2+)</name>
        <dbReference type="ChEBI" id="CHEBI:29105"/>
    </ligand>
</feature>
<dbReference type="Pfam" id="PF10070">
    <property type="entry name" value="DabA"/>
    <property type="match status" value="1"/>
</dbReference>
<comment type="function">
    <text evidence="6">Part of an energy-coupled inorganic carbon pump.</text>
</comment>
<dbReference type="EMBL" id="JABBNU010000006">
    <property type="protein sequence ID" value="NMM49011.1"/>
    <property type="molecule type" value="Genomic_DNA"/>
</dbReference>
<feature type="binding site" evidence="6">
    <location>
        <position position="331"/>
    </location>
    <ligand>
        <name>Zn(2+)</name>
        <dbReference type="ChEBI" id="CHEBI:29105"/>
    </ligand>
</feature>
<dbReference type="InterPro" id="IPR018752">
    <property type="entry name" value="DabA"/>
</dbReference>
<evidence type="ECO:0000313" key="9">
    <source>
        <dbReference type="Proteomes" id="UP000559010"/>
    </source>
</evidence>
<dbReference type="Proteomes" id="UP000559010">
    <property type="component" value="Unassembled WGS sequence"/>
</dbReference>
<keyword evidence="4 6" id="KW-0862">Zinc</keyword>
<evidence type="ECO:0000256" key="6">
    <source>
        <dbReference type="HAMAP-Rule" id="MF_01871"/>
    </source>
</evidence>
<accession>A0A848J039</accession>
<dbReference type="GO" id="GO:0005886">
    <property type="term" value="C:plasma membrane"/>
    <property type="evidence" value="ECO:0007669"/>
    <property type="project" value="UniProtKB-SubCell"/>
</dbReference>
<evidence type="ECO:0000256" key="1">
    <source>
        <dbReference type="ARBA" id="ARBA00022448"/>
    </source>
</evidence>
<reference evidence="8 9" key="1">
    <citation type="submission" date="2020-04" db="EMBL/GenBank/DDBJ databases">
        <title>Flammeovirgaceae bacterium KN852 isolated from deep sea.</title>
        <authorList>
            <person name="Zhang D.-C."/>
        </authorList>
    </citation>
    <scope>NUCLEOTIDE SEQUENCE [LARGE SCALE GENOMIC DNA]</scope>
    <source>
        <strain evidence="8 9">KN852</strain>
    </source>
</reference>
<comment type="subcellular location">
    <subcellularLocation>
        <location evidence="6">Cell membrane</location>
        <topology evidence="6">Peripheral membrane protein</topology>
    </subcellularLocation>
</comment>
<evidence type="ECO:0000256" key="7">
    <source>
        <dbReference type="SAM" id="Coils"/>
    </source>
</evidence>